<gene>
    <name evidence="1" type="ORF">METZ01_LOCUS123801</name>
</gene>
<organism evidence="1">
    <name type="scientific">marine metagenome</name>
    <dbReference type="NCBI Taxonomy" id="408172"/>
    <lineage>
        <taxon>unclassified sequences</taxon>
        <taxon>metagenomes</taxon>
        <taxon>ecological metagenomes</taxon>
    </lineage>
</organism>
<protein>
    <submittedName>
        <fullName evidence="1">Uncharacterized protein</fullName>
    </submittedName>
</protein>
<proteinExistence type="predicted"/>
<reference evidence="1" key="1">
    <citation type="submission" date="2018-05" db="EMBL/GenBank/DDBJ databases">
        <authorList>
            <person name="Lanie J.A."/>
            <person name="Ng W.-L."/>
            <person name="Kazmierczak K.M."/>
            <person name="Andrzejewski T.M."/>
            <person name="Davidsen T.M."/>
            <person name="Wayne K.J."/>
            <person name="Tettelin H."/>
            <person name="Glass J.I."/>
            <person name="Rusch D."/>
            <person name="Podicherti R."/>
            <person name="Tsui H.-C.T."/>
            <person name="Winkler M.E."/>
        </authorList>
    </citation>
    <scope>NUCLEOTIDE SEQUENCE</scope>
</reference>
<accession>A0A381Y3G5</accession>
<dbReference type="EMBL" id="UINC01017192">
    <property type="protein sequence ID" value="SVA70947.1"/>
    <property type="molecule type" value="Genomic_DNA"/>
</dbReference>
<feature type="non-terminal residue" evidence="1">
    <location>
        <position position="84"/>
    </location>
</feature>
<name>A0A381Y3G5_9ZZZZ</name>
<evidence type="ECO:0000313" key="1">
    <source>
        <dbReference type="EMBL" id="SVA70947.1"/>
    </source>
</evidence>
<dbReference type="AlphaFoldDB" id="A0A381Y3G5"/>
<sequence length="84" mass="9247">MFQFNKIVKFLLGLGILTFGSFLLLQIPSVQDRLLDNAIQNLAQNNMPKEDSLSAIVCGSRSPLPHSSRDEACILVIAGKNIYV</sequence>